<accession>A0A6J6ET54</accession>
<protein>
    <submittedName>
        <fullName evidence="1">Unannotated protein</fullName>
    </submittedName>
</protein>
<name>A0A6J6ET54_9ZZZZ</name>
<gene>
    <name evidence="1" type="ORF">UFOPK1591_01567</name>
</gene>
<organism evidence="1">
    <name type="scientific">freshwater metagenome</name>
    <dbReference type="NCBI Taxonomy" id="449393"/>
    <lineage>
        <taxon>unclassified sequences</taxon>
        <taxon>metagenomes</taxon>
        <taxon>ecological metagenomes</taxon>
    </lineage>
</organism>
<dbReference type="AlphaFoldDB" id="A0A6J6ET54"/>
<proteinExistence type="predicted"/>
<sequence length="109" mass="12256">MGLHKRAHELWLDGDNNPYETLTKQLADEKRSLDESVARAKADAEAALAEEMESRTMLSWQPCENPDCSTSGTLQKVTMYLSEIAPVSEFQAGRWTCEICGEDNDWTNS</sequence>
<reference evidence="1" key="1">
    <citation type="submission" date="2020-05" db="EMBL/GenBank/DDBJ databases">
        <authorList>
            <person name="Chiriac C."/>
            <person name="Salcher M."/>
            <person name="Ghai R."/>
            <person name="Kavagutti S V."/>
        </authorList>
    </citation>
    <scope>NUCLEOTIDE SEQUENCE</scope>
</reference>
<evidence type="ECO:0000313" key="1">
    <source>
        <dbReference type="EMBL" id="CAB4575948.1"/>
    </source>
</evidence>
<dbReference type="EMBL" id="CAEZTD010000191">
    <property type="protein sequence ID" value="CAB4575948.1"/>
    <property type="molecule type" value="Genomic_DNA"/>
</dbReference>